<keyword evidence="2 8" id="KW-0963">Cytoplasm</keyword>
<dbReference type="GO" id="GO:0005840">
    <property type="term" value="C:ribosome"/>
    <property type="evidence" value="ECO:0007669"/>
    <property type="project" value="UniProtKB-KW"/>
</dbReference>
<dbReference type="Gene3D" id="3.80.30.20">
    <property type="entry name" value="tm_1862 like domain"/>
    <property type="match status" value="1"/>
</dbReference>
<dbReference type="InterPro" id="IPR005840">
    <property type="entry name" value="Ribosomal_uS12_MeSTrfase_RimO"/>
</dbReference>
<keyword evidence="1 8" id="KW-0004">4Fe-4S</keyword>
<dbReference type="PROSITE" id="PS50926">
    <property type="entry name" value="TRAM"/>
    <property type="match status" value="1"/>
</dbReference>
<feature type="domain" description="MTTase N-terminal" evidence="10">
    <location>
        <begin position="5"/>
        <end position="115"/>
    </location>
</feature>
<feature type="domain" description="TRAM" evidence="9">
    <location>
        <begin position="372"/>
        <end position="443"/>
    </location>
</feature>
<dbReference type="InterPro" id="IPR005839">
    <property type="entry name" value="Methylthiotransferase"/>
</dbReference>
<dbReference type="CDD" id="cd01335">
    <property type="entry name" value="Radical_SAM"/>
    <property type="match status" value="1"/>
</dbReference>
<dbReference type="InterPro" id="IPR012340">
    <property type="entry name" value="NA-bd_OB-fold"/>
</dbReference>
<dbReference type="SMART" id="SM00729">
    <property type="entry name" value="Elp3"/>
    <property type="match status" value="1"/>
</dbReference>
<evidence type="ECO:0000256" key="3">
    <source>
        <dbReference type="ARBA" id="ARBA00022679"/>
    </source>
</evidence>
<keyword evidence="12" id="KW-0689">Ribosomal protein</keyword>
<dbReference type="InterPro" id="IPR013848">
    <property type="entry name" value="Methylthiotransferase_N"/>
</dbReference>
<evidence type="ECO:0000259" key="9">
    <source>
        <dbReference type="PROSITE" id="PS50926"/>
    </source>
</evidence>
<feature type="binding site" evidence="8">
    <location>
        <position position="153"/>
    </location>
    <ligand>
        <name>[4Fe-4S] cluster</name>
        <dbReference type="ChEBI" id="CHEBI:49883"/>
        <label>2</label>
        <note>4Fe-4S-S-AdoMet</note>
    </ligand>
</feature>
<evidence type="ECO:0000313" key="13">
    <source>
        <dbReference type="Proteomes" id="UP001225906"/>
    </source>
</evidence>
<dbReference type="SFLD" id="SFLDG01061">
    <property type="entry name" value="methylthiotransferase"/>
    <property type="match status" value="1"/>
</dbReference>
<dbReference type="EC" id="2.8.4.4" evidence="8"/>
<feature type="binding site" evidence="8">
    <location>
        <position position="79"/>
    </location>
    <ligand>
        <name>[4Fe-4S] cluster</name>
        <dbReference type="ChEBI" id="CHEBI:49883"/>
        <label>1</label>
    </ligand>
</feature>
<evidence type="ECO:0000256" key="1">
    <source>
        <dbReference type="ARBA" id="ARBA00022485"/>
    </source>
</evidence>
<evidence type="ECO:0000256" key="4">
    <source>
        <dbReference type="ARBA" id="ARBA00022691"/>
    </source>
</evidence>
<dbReference type="PANTHER" id="PTHR43837">
    <property type="entry name" value="RIBOSOMAL PROTEIN S12 METHYLTHIOTRANSFERASE RIMO"/>
    <property type="match status" value="1"/>
</dbReference>
<comment type="catalytic activity">
    <reaction evidence="8">
        <text>L-aspartate(89)-[ribosomal protein uS12]-hydrogen + (sulfur carrier)-SH + AH2 + 2 S-adenosyl-L-methionine = 3-methylsulfanyl-L-aspartate(89)-[ribosomal protein uS12]-hydrogen + (sulfur carrier)-H + 5'-deoxyadenosine + L-methionine + A + S-adenosyl-L-homocysteine + 2 H(+)</text>
        <dbReference type="Rhea" id="RHEA:37087"/>
        <dbReference type="Rhea" id="RHEA-COMP:10460"/>
        <dbReference type="Rhea" id="RHEA-COMP:10461"/>
        <dbReference type="Rhea" id="RHEA-COMP:14737"/>
        <dbReference type="Rhea" id="RHEA-COMP:14739"/>
        <dbReference type="ChEBI" id="CHEBI:13193"/>
        <dbReference type="ChEBI" id="CHEBI:15378"/>
        <dbReference type="ChEBI" id="CHEBI:17319"/>
        <dbReference type="ChEBI" id="CHEBI:17499"/>
        <dbReference type="ChEBI" id="CHEBI:29917"/>
        <dbReference type="ChEBI" id="CHEBI:29961"/>
        <dbReference type="ChEBI" id="CHEBI:57844"/>
        <dbReference type="ChEBI" id="CHEBI:57856"/>
        <dbReference type="ChEBI" id="CHEBI:59789"/>
        <dbReference type="ChEBI" id="CHEBI:64428"/>
        <dbReference type="ChEBI" id="CHEBI:73599"/>
        <dbReference type="EC" id="2.8.4.4"/>
    </reaction>
</comment>
<dbReference type="PROSITE" id="PS51918">
    <property type="entry name" value="RADICAL_SAM"/>
    <property type="match status" value="1"/>
</dbReference>
<feature type="binding site" evidence="8">
    <location>
        <position position="146"/>
    </location>
    <ligand>
        <name>[4Fe-4S] cluster</name>
        <dbReference type="ChEBI" id="CHEBI:49883"/>
        <label>2</label>
        <note>4Fe-4S-S-AdoMet</note>
    </ligand>
</feature>
<proteinExistence type="inferred from homology"/>
<feature type="binding site" evidence="8">
    <location>
        <position position="150"/>
    </location>
    <ligand>
        <name>[4Fe-4S] cluster</name>
        <dbReference type="ChEBI" id="CHEBI:49883"/>
        <label>2</label>
        <note>4Fe-4S-S-AdoMet</note>
    </ligand>
</feature>
<dbReference type="PROSITE" id="PS51449">
    <property type="entry name" value="MTTASE_N"/>
    <property type="match status" value="1"/>
</dbReference>
<dbReference type="HAMAP" id="MF_01865">
    <property type="entry name" value="MTTase_RimO"/>
    <property type="match status" value="1"/>
</dbReference>
<dbReference type="GO" id="GO:0103039">
    <property type="term" value="F:protein methylthiotransferase activity"/>
    <property type="evidence" value="ECO:0007669"/>
    <property type="project" value="UniProtKB-EC"/>
</dbReference>
<accession>A0ABT9JV65</accession>
<dbReference type="PANTHER" id="PTHR43837:SF1">
    <property type="entry name" value="RIBOSOMAL PROTEIN US12 METHYLTHIOTRANSFERASE RIMO"/>
    <property type="match status" value="1"/>
</dbReference>
<organism evidence="12 13">
    <name type="scientific">Methylophilus aquaticus</name>
    <dbReference type="NCBI Taxonomy" id="1971610"/>
    <lineage>
        <taxon>Bacteria</taxon>
        <taxon>Pseudomonadati</taxon>
        <taxon>Pseudomonadota</taxon>
        <taxon>Betaproteobacteria</taxon>
        <taxon>Nitrosomonadales</taxon>
        <taxon>Methylophilaceae</taxon>
        <taxon>Methylophilus</taxon>
    </lineage>
</organism>
<keyword evidence="4 8" id="KW-0949">S-adenosyl-L-methionine</keyword>
<comment type="subcellular location">
    <subcellularLocation>
        <location evidence="8">Cytoplasm</location>
    </subcellularLocation>
</comment>
<dbReference type="InterPro" id="IPR038135">
    <property type="entry name" value="Methylthiotransferase_N_sf"/>
</dbReference>
<feature type="binding site" evidence="8">
    <location>
        <position position="50"/>
    </location>
    <ligand>
        <name>[4Fe-4S] cluster</name>
        <dbReference type="ChEBI" id="CHEBI:49883"/>
        <label>1</label>
    </ligand>
</feature>
<dbReference type="SUPFAM" id="SSF102114">
    <property type="entry name" value="Radical SAM enzymes"/>
    <property type="match status" value="1"/>
</dbReference>
<dbReference type="SFLD" id="SFLDF00274">
    <property type="entry name" value="ribosomal_protein_S12_methylth"/>
    <property type="match status" value="1"/>
</dbReference>
<dbReference type="Gene3D" id="2.40.50.140">
    <property type="entry name" value="Nucleic acid-binding proteins"/>
    <property type="match status" value="1"/>
</dbReference>
<dbReference type="Pfam" id="PF18693">
    <property type="entry name" value="TRAM_2"/>
    <property type="match status" value="1"/>
</dbReference>
<gene>
    <name evidence="8 12" type="primary">rimO</name>
    <name evidence="12" type="ORF">Q9291_11490</name>
</gene>
<keyword evidence="3 8" id="KW-0808">Transferase</keyword>
<dbReference type="NCBIfam" id="TIGR01125">
    <property type="entry name" value="30S ribosomal protein S12 methylthiotransferase RimO"/>
    <property type="match status" value="1"/>
</dbReference>
<dbReference type="InterPro" id="IPR006638">
    <property type="entry name" value="Elp3/MiaA/NifB-like_rSAM"/>
</dbReference>
<dbReference type="NCBIfam" id="TIGR00089">
    <property type="entry name" value="MiaB/RimO family radical SAM methylthiotransferase"/>
    <property type="match status" value="1"/>
</dbReference>
<evidence type="ECO:0000256" key="2">
    <source>
        <dbReference type="ARBA" id="ARBA00022490"/>
    </source>
</evidence>
<dbReference type="SFLD" id="SFLDS00029">
    <property type="entry name" value="Radical_SAM"/>
    <property type="match status" value="1"/>
</dbReference>
<dbReference type="PROSITE" id="PS01278">
    <property type="entry name" value="MTTASE_RADICAL"/>
    <property type="match status" value="1"/>
</dbReference>
<reference evidence="13" key="1">
    <citation type="journal article" date="2019" name="Int. J. Syst. Evol. Microbiol.">
        <title>The Global Catalogue of Microorganisms (GCM) 10K type strain sequencing project: providing services to taxonomists for standard genome sequencing and annotation.</title>
        <authorList>
            <consortium name="The Broad Institute Genomics Platform"/>
            <consortium name="The Broad Institute Genome Sequencing Center for Infectious Disease"/>
            <person name="Wu L."/>
            <person name="Ma J."/>
        </authorList>
    </citation>
    <scope>NUCLEOTIDE SEQUENCE [LARGE SCALE GENOMIC DNA]</scope>
    <source>
        <strain evidence="13">VKM B-3159</strain>
    </source>
</reference>
<dbReference type="InterPro" id="IPR023404">
    <property type="entry name" value="rSAM_horseshoe"/>
</dbReference>
<keyword evidence="12" id="KW-0687">Ribonucleoprotein</keyword>
<protein>
    <recommendedName>
        <fullName evidence="8">Ribosomal protein uS12 methylthiotransferase RimO</fullName>
        <shortName evidence="8">uS12 MTTase</shortName>
        <shortName evidence="8">uS12 methylthiotransferase</shortName>
        <ecNumber evidence="8">2.8.4.4</ecNumber>
    </recommendedName>
    <alternativeName>
        <fullName evidence="8">Ribosomal protein uS12 (aspartate-C(3))-methylthiotransferase</fullName>
    </alternativeName>
    <alternativeName>
        <fullName evidence="8">Ribosome maturation factor RimO</fullName>
    </alternativeName>
</protein>
<dbReference type="Proteomes" id="UP001225906">
    <property type="component" value="Unassembled WGS sequence"/>
</dbReference>
<name>A0ABT9JV65_9PROT</name>
<comment type="similarity">
    <text evidence="8">Belongs to the methylthiotransferase family. RimO subfamily.</text>
</comment>
<dbReference type="Pfam" id="PF04055">
    <property type="entry name" value="Radical_SAM"/>
    <property type="match status" value="1"/>
</dbReference>
<dbReference type="Gene3D" id="3.40.50.12160">
    <property type="entry name" value="Methylthiotransferase, N-terminal domain"/>
    <property type="match status" value="1"/>
</dbReference>
<dbReference type="Pfam" id="PF00919">
    <property type="entry name" value="UPF0004"/>
    <property type="match status" value="1"/>
</dbReference>
<evidence type="ECO:0000256" key="8">
    <source>
        <dbReference type="HAMAP-Rule" id="MF_01865"/>
    </source>
</evidence>
<keyword evidence="7 8" id="KW-0411">Iron-sulfur</keyword>
<dbReference type="InterPro" id="IPR058240">
    <property type="entry name" value="rSAM_sf"/>
</dbReference>
<feature type="binding site" evidence="8">
    <location>
        <position position="14"/>
    </location>
    <ligand>
        <name>[4Fe-4S] cluster</name>
        <dbReference type="ChEBI" id="CHEBI:49883"/>
        <label>1</label>
    </ligand>
</feature>
<keyword evidence="6 8" id="KW-0408">Iron</keyword>
<evidence type="ECO:0000256" key="5">
    <source>
        <dbReference type="ARBA" id="ARBA00022723"/>
    </source>
</evidence>
<comment type="caution">
    <text evidence="12">The sequence shown here is derived from an EMBL/GenBank/DDBJ whole genome shotgun (WGS) entry which is preliminary data.</text>
</comment>
<comment type="cofactor">
    <cofactor evidence="8">
        <name>[4Fe-4S] cluster</name>
        <dbReference type="ChEBI" id="CHEBI:49883"/>
    </cofactor>
    <text evidence="8">Binds 2 [4Fe-4S] clusters. One cluster is coordinated with 3 cysteines and an exchangeable S-adenosyl-L-methionine.</text>
</comment>
<dbReference type="EMBL" id="JAVCAP010000022">
    <property type="protein sequence ID" value="MDP8568472.1"/>
    <property type="molecule type" value="Genomic_DNA"/>
</dbReference>
<evidence type="ECO:0000259" key="11">
    <source>
        <dbReference type="PROSITE" id="PS51918"/>
    </source>
</evidence>
<dbReference type="RefSeq" id="WP_306390192.1">
    <property type="nucleotide sequence ID" value="NZ_JAVCAP010000022.1"/>
</dbReference>
<evidence type="ECO:0000256" key="6">
    <source>
        <dbReference type="ARBA" id="ARBA00023004"/>
    </source>
</evidence>
<dbReference type="InterPro" id="IPR020612">
    <property type="entry name" value="Methylthiotransferase_CS"/>
</dbReference>
<dbReference type="InterPro" id="IPR002792">
    <property type="entry name" value="TRAM_dom"/>
</dbReference>
<keyword evidence="13" id="KW-1185">Reference proteome</keyword>
<comment type="function">
    <text evidence="8">Catalyzes the methylthiolation of an aspartic acid residue of ribosomal protein uS12.</text>
</comment>
<keyword evidence="5 8" id="KW-0479">Metal-binding</keyword>
<evidence type="ECO:0000259" key="10">
    <source>
        <dbReference type="PROSITE" id="PS51449"/>
    </source>
</evidence>
<sequence>MQSTPKVGFVSLGCPKAGSDSERILTQLRAEGYEISNSYEQSDLVVVNTCGFIDSAVQESLDAIGEALNKNGKVIVTGCLGAKKDVVTGAHPSVLAVTGPHALEEVMGHVHTHLPKPHDPFADLVPPQGIRLTPKHYAYLKISEGCNHRCSFCIIPSMRGDLVSRPIGDVLNEAESLVNAGVSEILVISQDTSAYGVDMKFRKGFWNGRPVRTHMTELSKALGELGVWVRLHYVYPYPHVDDVIPLMAEGAILPYLDVPFQHASPRVLKTMKRPASSENNLARIKAWRDICPEIAIRSTFIVGFPGETEDDFKMLLDFMEEAQLDRVGCFAYSAVDGAAANALPDPVAEEIKQERLSRFMEVQERISAAKVAAKVGSLQTVLVDELTEDDNGNVIAIARTKGDAPEIDGIVYLQDGEGLNPGDFVDVQIVDSQGHDLIGAPPEF</sequence>
<dbReference type="SFLD" id="SFLDG01082">
    <property type="entry name" value="B12-binding_domain_containing"/>
    <property type="match status" value="1"/>
</dbReference>
<feature type="domain" description="Radical SAM core" evidence="11">
    <location>
        <begin position="132"/>
        <end position="369"/>
    </location>
</feature>
<dbReference type="InterPro" id="IPR007197">
    <property type="entry name" value="rSAM"/>
</dbReference>
<evidence type="ECO:0000313" key="12">
    <source>
        <dbReference type="EMBL" id="MDP8568472.1"/>
    </source>
</evidence>
<evidence type="ECO:0000256" key="7">
    <source>
        <dbReference type="ARBA" id="ARBA00023014"/>
    </source>
</evidence>